<evidence type="ECO:0000313" key="1">
    <source>
        <dbReference type="EMBL" id="SDH56325.1"/>
    </source>
</evidence>
<keyword evidence="2" id="KW-1185">Reference proteome</keyword>
<dbReference type="OrthoDB" id="9959710at2"/>
<sequence>MTTQSRTVLRTALIVLGSGVLVWAGGAAPALADYSPPSVVICKSNPVANSGLAVGQFSNPVPAGLCQPVGGFSAPNAIPGIPPFPPN</sequence>
<proteinExistence type="predicted"/>
<accession>A0A1G8DF58</accession>
<protein>
    <submittedName>
        <fullName evidence="1">Uncharacterized protein</fullName>
    </submittedName>
</protein>
<dbReference type="EMBL" id="FNBE01000026">
    <property type="protein sequence ID" value="SDH56325.1"/>
    <property type="molecule type" value="Genomic_DNA"/>
</dbReference>
<dbReference type="Proteomes" id="UP000198967">
    <property type="component" value="Unassembled WGS sequence"/>
</dbReference>
<gene>
    <name evidence="1" type="ORF">SAMN05216377_12623</name>
</gene>
<dbReference type="AlphaFoldDB" id="A0A1G8DF58"/>
<evidence type="ECO:0000313" key="2">
    <source>
        <dbReference type="Proteomes" id="UP000198967"/>
    </source>
</evidence>
<name>A0A1G8DF58_PSEOR</name>
<organism evidence="1 2">
    <name type="scientific">Pseudonocardia oroxyli</name>
    <dbReference type="NCBI Taxonomy" id="366584"/>
    <lineage>
        <taxon>Bacteria</taxon>
        <taxon>Bacillati</taxon>
        <taxon>Actinomycetota</taxon>
        <taxon>Actinomycetes</taxon>
        <taxon>Pseudonocardiales</taxon>
        <taxon>Pseudonocardiaceae</taxon>
        <taxon>Pseudonocardia</taxon>
    </lineage>
</organism>
<dbReference type="STRING" id="366584.SAMN05216377_12623"/>
<dbReference type="RefSeq" id="WP_093089671.1">
    <property type="nucleotide sequence ID" value="NZ_FNBE01000026.1"/>
</dbReference>
<reference evidence="1 2" key="1">
    <citation type="submission" date="2016-10" db="EMBL/GenBank/DDBJ databases">
        <authorList>
            <person name="de Groot N.N."/>
        </authorList>
    </citation>
    <scope>NUCLEOTIDE SEQUENCE [LARGE SCALE GENOMIC DNA]</scope>
    <source>
        <strain evidence="1 2">CGMCC 4.3143</strain>
    </source>
</reference>